<sequence>MPHLVKFSGGIIHRLLLHEVHHNVPSEEMWFMLGSHEVRFLKVELCIITGLRFGVVPDTSSYVSVDHGLHHRYFGGKDEISSFELRDVLRRGEFQQAYDSVKLCLIYLLNLILMWLDERVKIPVLQLRLVDDLDGFDVFPWGTHVYIHSIISFKHALDG</sequence>
<evidence type="ECO:0000313" key="2">
    <source>
        <dbReference type="EMBL" id="KAK2655692.1"/>
    </source>
</evidence>
<protein>
    <recommendedName>
        <fullName evidence="1">DUF1985 domain-containing protein</fullName>
    </recommendedName>
</protein>
<dbReference type="PANTHER" id="PTHR48449">
    <property type="entry name" value="DUF1985 DOMAIN-CONTAINING PROTEIN"/>
    <property type="match status" value="1"/>
</dbReference>
<reference evidence="2" key="1">
    <citation type="journal article" date="2023" name="Plant J.">
        <title>Genome sequences and population genomics provide insights into the demographic history, inbreeding, and mutation load of two 'living fossil' tree species of Dipteronia.</title>
        <authorList>
            <person name="Feng Y."/>
            <person name="Comes H.P."/>
            <person name="Chen J."/>
            <person name="Zhu S."/>
            <person name="Lu R."/>
            <person name="Zhang X."/>
            <person name="Li P."/>
            <person name="Qiu J."/>
            <person name="Olsen K.M."/>
            <person name="Qiu Y."/>
        </authorList>
    </citation>
    <scope>NUCLEOTIDE SEQUENCE</scope>
    <source>
        <strain evidence="2">KIB01</strain>
    </source>
</reference>
<dbReference type="PANTHER" id="PTHR48449:SF1">
    <property type="entry name" value="DUF1985 DOMAIN-CONTAINING PROTEIN"/>
    <property type="match status" value="1"/>
</dbReference>
<evidence type="ECO:0000313" key="3">
    <source>
        <dbReference type="Proteomes" id="UP001280121"/>
    </source>
</evidence>
<dbReference type="Pfam" id="PF09331">
    <property type="entry name" value="DUF1985"/>
    <property type="match status" value="1"/>
</dbReference>
<comment type="caution">
    <text evidence="2">The sequence shown here is derived from an EMBL/GenBank/DDBJ whole genome shotgun (WGS) entry which is preliminary data.</text>
</comment>
<dbReference type="InterPro" id="IPR015410">
    <property type="entry name" value="DUF1985"/>
</dbReference>
<organism evidence="2 3">
    <name type="scientific">Dipteronia dyeriana</name>
    <dbReference type="NCBI Taxonomy" id="168575"/>
    <lineage>
        <taxon>Eukaryota</taxon>
        <taxon>Viridiplantae</taxon>
        <taxon>Streptophyta</taxon>
        <taxon>Embryophyta</taxon>
        <taxon>Tracheophyta</taxon>
        <taxon>Spermatophyta</taxon>
        <taxon>Magnoliopsida</taxon>
        <taxon>eudicotyledons</taxon>
        <taxon>Gunneridae</taxon>
        <taxon>Pentapetalae</taxon>
        <taxon>rosids</taxon>
        <taxon>malvids</taxon>
        <taxon>Sapindales</taxon>
        <taxon>Sapindaceae</taxon>
        <taxon>Hippocastanoideae</taxon>
        <taxon>Acereae</taxon>
        <taxon>Dipteronia</taxon>
    </lineage>
</organism>
<accession>A0AAE0CLL5</accession>
<name>A0AAE0CLL5_9ROSI</name>
<dbReference type="Proteomes" id="UP001280121">
    <property type="component" value="Unassembled WGS sequence"/>
</dbReference>
<feature type="domain" description="DUF1985" evidence="1">
    <location>
        <begin position="26"/>
        <end position="146"/>
    </location>
</feature>
<dbReference type="AlphaFoldDB" id="A0AAE0CLL5"/>
<gene>
    <name evidence="2" type="ORF">Ddye_008744</name>
</gene>
<proteinExistence type="predicted"/>
<evidence type="ECO:0000259" key="1">
    <source>
        <dbReference type="Pfam" id="PF09331"/>
    </source>
</evidence>
<dbReference type="EMBL" id="JANJYI010000003">
    <property type="protein sequence ID" value="KAK2655692.1"/>
    <property type="molecule type" value="Genomic_DNA"/>
</dbReference>
<keyword evidence="3" id="KW-1185">Reference proteome</keyword>